<dbReference type="RefSeq" id="WP_102198776.1">
    <property type="nucleotide sequence ID" value="NZ_PNHQ01000002.1"/>
</dbReference>
<keyword evidence="8 14" id="KW-0808">Transferase</keyword>
<keyword evidence="11 14" id="KW-0067">ATP-binding</keyword>
<dbReference type="Proteomes" id="UP000235701">
    <property type="component" value="Unassembled WGS sequence"/>
</dbReference>
<evidence type="ECO:0000256" key="13">
    <source>
        <dbReference type="ARBA" id="ARBA00032866"/>
    </source>
</evidence>
<evidence type="ECO:0000313" key="17">
    <source>
        <dbReference type="EMBL" id="PMC80515.1"/>
    </source>
</evidence>
<evidence type="ECO:0000256" key="1">
    <source>
        <dbReference type="ARBA" id="ARBA00001206"/>
    </source>
</evidence>
<dbReference type="GO" id="GO:0004594">
    <property type="term" value="F:pantothenate kinase activity"/>
    <property type="evidence" value="ECO:0007669"/>
    <property type="project" value="UniProtKB-UniRule"/>
</dbReference>
<proteinExistence type="inferred from homology"/>
<evidence type="ECO:0000256" key="9">
    <source>
        <dbReference type="ARBA" id="ARBA00022741"/>
    </source>
</evidence>
<evidence type="ECO:0000256" key="15">
    <source>
        <dbReference type="RuleBase" id="RU003530"/>
    </source>
</evidence>
<comment type="subcellular location">
    <subcellularLocation>
        <location evidence="2 14 15">Cytoplasm</location>
    </subcellularLocation>
</comment>
<keyword evidence="18" id="KW-1185">Reference proteome</keyword>
<dbReference type="OrthoDB" id="1550976at2"/>
<comment type="similarity">
    <text evidence="4 14 15">Belongs to the prokaryotic pantothenate kinase family.</text>
</comment>
<protein>
    <recommendedName>
        <fullName evidence="6 14">Pantothenate kinase</fullName>
        <ecNumber evidence="5 14">2.7.1.33</ecNumber>
    </recommendedName>
    <alternativeName>
        <fullName evidence="13 14">Pantothenic acid kinase</fullName>
    </alternativeName>
</protein>
<evidence type="ECO:0000256" key="12">
    <source>
        <dbReference type="ARBA" id="ARBA00022993"/>
    </source>
</evidence>
<evidence type="ECO:0000256" key="3">
    <source>
        <dbReference type="ARBA" id="ARBA00005225"/>
    </source>
</evidence>
<evidence type="ECO:0000256" key="2">
    <source>
        <dbReference type="ARBA" id="ARBA00004496"/>
    </source>
</evidence>
<sequence>MQVNRDYYIIERMEWNQYLKELDEEFEIKLTNEQLDRLTSLNDSLSLKDANEVYKPLTQLISIYRENYKNLERKRSNFFGITGEIPPFIIGIAGGVAVGKSTTARLLKLFLAQAYPDLNVELITTDGFLYPNAVLEEKGLMDRKGFPESYDMDALETFLTDVKSNKKKISYPKYSHSIYDIVKDEVNVLQDPQILIVEGINVLQTTENNTVYMSDFWDLSVYVDAEEEQIEEWFYQRFNLLLDQAKDSPNDFYYQFTQVPSEKAMARAEYTWHNINLINLKEYILPTRNRANIVIHKEKNHYINELWIKKY</sequence>
<dbReference type="NCBIfam" id="TIGR00554">
    <property type="entry name" value="panK_bact"/>
    <property type="match status" value="1"/>
</dbReference>
<comment type="caution">
    <text evidence="14">Lacks conserved residue(s) required for the propagation of feature annotation.</text>
</comment>
<dbReference type="EC" id="2.7.1.33" evidence="5 14"/>
<dbReference type="InterPro" id="IPR027417">
    <property type="entry name" value="P-loop_NTPase"/>
</dbReference>
<accession>A0A2N6UG47</accession>
<dbReference type="GO" id="GO:0005737">
    <property type="term" value="C:cytoplasm"/>
    <property type="evidence" value="ECO:0007669"/>
    <property type="project" value="UniProtKB-SubCell"/>
</dbReference>
<comment type="catalytic activity">
    <reaction evidence="1 14 15">
        <text>(R)-pantothenate + ATP = (R)-4'-phosphopantothenate + ADP + H(+)</text>
        <dbReference type="Rhea" id="RHEA:16373"/>
        <dbReference type="ChEBI" id="CHEBI:10986"/>
        <dbReference type="ChEBI" id="CHEBI:15378"/>
        <dbReference type="ChEBI" id="CHEBI:29032"/>
        <dbReference type="ChEBI" id="CHEBI:30616"/>
        <dbReference type="ChEBI" id="CHEBI:456216"/>
        <dbReference type="EC" id="2.7.1.33"/>
    </reaction>
</comment>
<dbReference type="HAMAP" id="MF_00215">
    <property type="entry name" value="Pantothen_kinase_1"/>
    <property type="match status" value="1"/>
</dbReference>
<dbReference type="PANTHER" id="PTHR10285">
    <property type="entry name" value="URIDINE KINASE"/>
    <property type="match status" value="1"/>
</dbReference>
<dbReference type="EMBL" id="PNHQ01000002">
    <property type="protein sequence ID" value="PMC80515.1"/>
    <property type="molecule type" value="Genomic_DNA"/>
</dbReference>
<dbReference type="InterPro" id="IPR006083">
    <property type="entry name" value="PRK/URK"/>
</dbReference>
<feature type="domain" description="Phosphoribulokinase/uridine kinase" evidence="16">
    <location>
        <begin position="89"/>
        <end position="228"/>
    </location>
</feature>
<evidence type="ECO:0000256" key="4">
    <source>
        <dbReference type="ARBA" id="ARBA00006087"/>
    </source>
</evidence>
<dbReference type="CDD" id="cd02025">
    <property type="entry name" value="PanK"/>
    <property type="match status" value="1"/>
</dbReference>
<dbReference type="InterPro" id="IPR004566">
    <property type="entry name" value="PanK"/>
</dbReference>
<evidence type="ECO:0000256" key="5">
    <source>
        <dbReference type="ARBA" id="ARBA00012102"/>
    </source>
</evidence>
<name>A0A2N6UG47_9LACT</name>
<dbReference type="Pfam" id="PF00485">
    <property type="entry name" value="PRK"/>
    <property type="match status" value="1"/>
</dbReference>
<dbReference type="AlphaFoldDB" id="A0A2N6UG47"/>
<dbReference type="PIRSF" id="PIRSF000545">
    <property type="entry name" value="Pantothenate_kin"/>
    <property type="match status" value="1"/>
</dbReference>
<evidence type="ECO:0000256" key="11">
    <source>
        <dbReference type="ARBA" id="ARBA00022840"/>
    </source>
</evidence>
<evidence type="ECO:0000313" key="18">
    <source>
        <dbReference type="Proteomes" id="UP000235701"/>
    </source>
</evidence>
<keyword evidence="10 14" id="KW-0418">Kinase</keyword>
<comment type="caution">
    <text evidence="17">The sequence shown here is derived from an EMBL/GenBank/DDBJ whole genome shotgun (WGS) entry which is preliminary data.</text>
</comment>
<evidence type="ECO:0000256" key="8">
    <source>
        <dbReference type="ARBA" id="ARBA00022679"/>
    </source>
</evidence>
<reference evidence="17 18" key="1">
    <citation type="submission" date="2017-09" db="EMBL/GenBank/DDBJ databases">
        <title>Bacterial strain isolated from the female urinary microbiota.</title>
        <authorList>
            <person name="Thomas-White K."/>
            <person name="Kumar N."/>
            <person name="Forster S."/>
            <person name="Putonti C."/>
            <person name="Lawley T."/>
            <person name="Wolfe A.J."/>
        </authorList>
    </citation>
    <scope>NUCLEOTIDE SEQUENCE [LARGE SCALE GENOMIC DNA]</scope>
    <source>
        <strain evidence="17 18">UMB0240</strain>
    </source>
</reference>
<keyword evidence="9 14" id="KW-0547">Nucleotide-binding</keyword>
<gene>
    <name evidence="14" type="primary">coaA</name>
    <name evidence="17" type="ORF">CJ191_01525</name>
</gene>
<comment type="pathway">
    <text evidence="3 14 15">Cofactor biosynthesis; coenzyme A biosynthesis; CoA from (R)-pantothenate: step 1/5.</text>
</comment>
<evidence type="ECO:0000256" key="6">
    <source>
        <dbReference type="ARBA" id="ARBA00015080"/>
    </source>
</evidence>
<evidence type="ECO:0000256" key="10">
    <source>
        <dbReference type="ARBA" id="ARBA00022777"/>
    </source>
</evidence>
<keyword evidence="12 14" id="KW-0173">Coenzyme A biosynthesis</keyword>
<evidence type="ECO:0000256" key="7">
    <source>
        <dbReference type="ARBA" id="ARBA00022490"/>
    </source>
</evidence>
<evidence type="ECO:0000256" key="14">
    <source>
        <dbReference type="HAMAP-Rule" id="MF_00215"/>
    </source>
</evidence>
<dbReference type="GO" id="GO:0005524">
    <property type="term" value="F:ATP binding"/>
    <property type="evidence" value="ECO:0007669"/>
    <property type="project" value="UniProtKB-UniRule"/>
</dbReference>
<keyword evidence="7 14" id="KW-0963">Cytoplasm</keyword>
<dbReference type="Gene3D" id="3.40.50.300">
    <property type="entry name" value="P-loop containing nucleotide triphosphate hydrolases"/>
    <property type="match status" value="1"/>
</dbReference>
<organism evidence="17 18">
    <name type="scientific">Aerococcus viridans</name>
    <dbReference type="NCBI Taxonomy" id="1377"/>
    <lineage>
        <taxon>Bacteria</taxon>
        <taxon>Bacillati</taxon>
        <taxon>Bacillota</taxon>
        <taxon>Bacilli</taxon>
        <taxon>Lactobacillales</taxon>
        <taxon>Aerococcaceae</taxon>
        <taxon>Aerococcus</taxon>
    </lineage>
</organism>
<evidence type="ECO:0000259" key="16">
    <source>
        <dbReference type="Pfam" id="PF00485"/>
    </source>
</evidence>
<dbReference type="UniPathway" id="UPA00241">
    <property type="reaction ID" value="UER00352"/>
</dbReference>
<dbReference type="SUPFAM" id="SSF52540">
    <property type="entry name" value="P-loop containing nucleoside triphosphate hydrolases"/>
    <property type="match status" value="1"/>
</dbReference>
<dbReference type="GO" id="GO:0015937">
    <property type="term" value="P:coenzyme A biosynthetic process"/>
    <property type="evidence" value="ECO:0007669"/>
    <property type="project" value="UniProtKB-UniRule"/>
</dbReference>